<dbReference type="Pfam" id="PF14561">
    <property type="entry name" value="TPR_20"/>
    <property type="match status" value="1"/>
</dbReference>
<evidence type="ECO:0000313" key="5">
    <source>
        <dbReference type="Proteomes" id="UP000617426"/>
    </source>
</evidence>
<keyword evidence="2" id="KW-0676">Redox-active center</keyword>
<dbReference type="PANTHER" id="PTHR45663">
    <property type="entry name" value="GEO12009P1"/>
    <property type="match status" value="1"/>
</dbReference>
<sequence length="291" mass="30597">MNTDDMRAADSHGAVDLSAGPASAASAAAPEAVAALDAPLIVVGDEVNFDEVMSVSQTVPVVIAMWSGRSLESKPVLAALEELARDFAGAFQFVKIDIEAAPQIARAFQVQAVPSVVALIGGRPIPLFQGSASKEQMRPLIDEVTKAAAQMGVTGRIAVSAEQTSAPTPNEHLAPLALEADGDLEGAMRAWERVVELNPRDGAAKTHLARVRLEARTASLDGADPMARADLLFSEGDAEAAFSLLLDLVEQGQTPEDKDGARLRLLDLFAVAGNTPEVMKARMRLSTLVLI</sequence>
<dbReference type="InterPro" id="IPR036249">
    <property type="entry name" value="Thioredoxin-like_sf"/>
</dbReference>
<dbReference type="AlphaFoldDB" id="A0A923E4W2"/>
<dbReference type="PANTHER" id="PTHR45663:SF11">
    <property type="entry name" value="GEO12009P1"/>
    <property type="match status" value="1"/>
</dbReference>
<dbReference type="GO" id="GO:0015035">
    <property type="term" value="F:protein-disulfide reductase activity"/>
    <property type="evidence" value="ECO:0007669"/>
    <property type="project" value="TreeGrafter"/>
</dbReference>
<dbReference type="GO" id="GO:0006950">
    <property type="term" value="P:response to stress"/>
    <property type="evidence" value="ECO:0007669"/>
    <property type="project" value="UniProtKB-ARBA"/>
</dbReference>
<dbReference type="Gene3D" id="3.40.30.10">
    <property type="entry name" value="Glutaredoxin"/>
    <property type="match status" value="1"/>
</dbReference>
<dbReference type="Pfam" id="PF00085">
    <property type="entry name" value="Thioredoxin"/>
    <property type="match status" value="1"/>
</dbReference>
<dbReference type="CDD" id="cd02956">
    <property type="entry name" value="ybbN"/>
    <property type="match status" value="1"/>
</dbReference>
<accession>A0A923E4W2</accession>
<dbReference type="PROSITE" id="PS51352">
    <property type="entry name" value="THIOREDOXIN_2"/>
    <property type="match status" value="1"/>
</dbReference>
<proteinExistence type="inferred from homology"/>
<dbReference type="EMBL" id="JACHMK010000001">
    <property type="protein sequence ID" value="MBB6334923.1"/>
    <property type="molecule type" value="Genomic_DNA"/>
</dbReference>
<dbReference type="Gene3D" id="1.25.40.10">
    <property type="entry name" value="Tetratricopeptide repeat domain"/>
    <property type="match status" value="1"/>
</dbReference>
<evidence type="ECO:0000259" key="3">
    <source>
        <dbReference type="PROSITE" id="PS51352"/>
    </source>
</evidence>
<dbReference type="GO" id="GO:0005737">
    <property type="term" value="C:cytoplasm"/>
    <property type="evidence" value="ECO:0007669"/>
    <property type="project" value="TreeGrafter"/>
</dbReference>
<dbReference type="InterPro" id="IPR011990">
    <property type="entry name" value="TPR-like_helical_dom_sf"/>
</dbReference>
<evidence type="ECO:0000256" key="1">
    <source>
        <dbReference type="ARBA" id="ARBA00008987"/>
    </source>
</evidence>
<feature type="domain" description="Thioredoxin" evidence="3">
    <location>
        <begin position="23"/>
        <end position="146"/>
    </location>
</feature>
<dbReference type="InterPro" id="IPR013766">
    <property type="entry name" value="Thioredoxin_domain"/>
</dbReference>
<comment type="similarity">
    <text evidence="1">Belongs to the thioredoxin family.</text>
</comment>
<comment type="caution">
    <text evidence="4">The sequence shown here is derived from an EMBL/GenBank/DDBJ whole genome shotgun (WGS) entry which is preliminary data.</text>
</comment>
<evidence type="ECO:0000256" key="2">
    <source>
        <dbReference type="ARBA" id="ARBA00023284"/>
    </source>
</evidence>
<dbReference type="SUPFAM" id="SSF52833">
    <property type="entry name" value="Thioredoxin-like"/>
    <property type="match status" value="1"/>
</dbReference>
<organism evidence="4 5">
    <name type="scientific">Schaalia hyovaginalis</name>
    <dbReference type="NCBI Taxonomy" id="29316"/>
    <lineage>
        <taxon>Bacteria</taxon>
        <taxon>Bacillati</taxon>
        <taxon>Actinomycetota</taxon>
        <taxon>Actinomycetes</taxon>
        <taxon>Actinomycetales</taxon>
        <taxon>Actinomycetaceae</taxon>
        <taxon>Schaalia</taxon>
    </lineage>
</organism>
<gene>
    <name evidence="4" type="ORF">HD592_001488</name>
</gene>
<dbReference type="Proteomes" id="UP000617426">
    <property type="component" value="Unassembled WGS sequence"/>
</dbReference>
<name>A0A923E4W2_9ACTO</name>
<reference evidence="4" key="1">
    <citation type="submission" date="2020-08" db="EMBL/GenBank/DDBJ databases">
        <title>Sequencing the genomes of 1000 actinobacteria strains.</title>
        <authorList>
            <person name="Klenk H.-P."/>
        </authorList>
    </citation>
    <scope>NUCLEOTIDE SEQUENCE</scope>
    <source>
        <strain evidence="4">DSM 10695</strain>
    </source>
</reference>
<protein>
    <submittedName>
        <fullName evidence="4">Thioredoxin</fullName>
    </submittedName>
</protein>
<evidence type="ECO:0000313" key="4">
    <source>
        <dbReference type="EMBL" id="MBB6334923.1"/>
    </source>
</evidence>
<keyword evidence="5" id="KW-1185">Reference proteome</keyword>